<evidence type="ECO:0000256" key="2">
    <source>
        <dbReference type="SAM" id="Phobius"/>
    </source>
</evidence>
<protein>
    <submittedName>
        <fullName evidence="3">Uncharacterized protein</fullName>
    </submittedName>
</protein>
<evidence type="ECO:0000313" key="4">
    <source>
        <dbReference type="Proteomes" id="UP000565441"/>
    </source>
</evidence>
<organism evidence="3 4">
    <name type="scientific">Tricholomella constricta</name>
    <dbReference type="NCBI Taxonomy" id="117010"/>
    <lineage>
        <taxon>Eukaryota</taxon>
        <taxon>Fungi</taxon>
        <taxon>Dikarya</taxon>
        <taxon>Basidiomycota</taxon>
        <taxon>Agaricomycotina</taxon>
        <taxon>Agaricomycetes</taxon>
        <taxon>Agaricomycetidae</taxon>
        <taxon>Agaricales</taxon>
        <taxon>Tricholomatineae</taxon>
        <taxon>Lyophyllaceae</taxon>
        <taxon>Tricholomella</taxon>
    </lineage>
</organism>
<feature type="compositionally biased region" description="Low complexity" evidence="1">
    <location>
        <begin position="380"/>
        <end position="392"/>
    </location>
</feature>
<feature type="region of interest" description="Disordered" evidence="1">
    <location>
        <begin position="1"/>
        <end position="29"/>
    </location>
</feature>
<evidence type="ECO:0000313" key="3">
    <source>
        <dbReference type="EMBL" id="KAF5377653.1"/>
    </source>
</evidence>
<keyword evidence="4" id="KW-1185">Reference proteome</keyword>
<feature type="region of interest" description="Disordered" evidence="1">
    <location>
        <begin position="373"/>
        <end position="437"/>
    </location>
</feature>
<feature type="transmembrane region" description="Helical" evidence="2">
    <location>
        <begin position="141"/>
        <end position="169"/>
    </location>
</feature>
<feature type="compositionally biased region" description="Low complexity" evidence="1">
    <location>
        <begin position="44"/>
        <end position="64"/>
    </location>
</feature>
<name>A0A8H5H6J1_9AGAR</name>
<feature type="region of interest" description="Disordered" evidence="1">
    <location>
        <begin position="236"/>
        <end position="256"/>
    </location>
</feature>
<proteinExistence type="predicted"/>
<dbReference type="Proteomes" id="UP000565441">
    <property type="component" value="Unassembled WGS sequence"/>
</dbReference>
<keyword evidence="2" id="KW-0812">Transmembrane</keyword>
<feature type="compositionally biased region" description="Polar residues" evidence="1">
    <location>
        <begin position="308"/>
        <end position="336"/>
    </location>
</feature>
<reference evidence="3 4" key="1">
    <citation type="journal article" date="2020" name="ISME J.">
        <title>Uncovering the hidden diversity of litter-decomposition mechanisms in mushroom-forming fungi.</title>
        <authorList>
            <person name="Floudas D."/>
            <person name="Bentzer J."/>
            <person name="Ahren D."/>
            <person name="Johansson T."/>
            <person name="Persson P."/>
            <person name="Tunlid A."/>
        </authorList>
    </citation>
    <scope>NUCLEOTIDE SEQUENCE [LARGE SCALE GENOMIC DNA]</scope>
    <source>
        <strain evidence="3 4">CBS 661.87</strain>
    </source>
</reference>
<gene>
    <name evidence="3" type="ORF">D9615_005358</name>
</gene>
<dbReference type="OrthoDB" id="3039272at2759"/>
<comment type="caution">
    <text evidence="3">The sequence shown here is derived from an EMBL/GenBank/DDBJ whole genome shotgun (WGS) entry which is preliminary data.</text>
</comment>
<keyword evidence="2" id="KW-1133">Transmembrane helix</keyword>
<feature type="compositionally biased region" description="Low complexity" evidence="1">
    <location>
        <begin position="1"/>
        <end position="14"/>
    </location>
</feature>
<evidence type="ECO:0000256" key="1">
    <source>
        <dbReference type="SAM" id="MobiDB-lite"/>
    </source>
</evidence>
<accession>A0A8H5H6J1</accession>
<dbReference type="EMBL" id="JAACJP010000023">
    <property type="protein sequence ID" value="KAF5377653.1"/>
    <property type="molecule type" value="Genomic_DNA"/>
</dbReference>
<feature type="compositionally biased region" description="Low complexity" evidence="1">
    <location>
        <begin position="246"/>
        <end position="256"/>
    </location>
</feature>
<dbReference type="AlphaFoldDB" id="A0A8H5H6J1"/>
<keyword evidence="2" id="KW-0472">Membrane</keyword>
<sequence length="509" mass="53465">MPVPTTLTITFTLPPGSPPVSDPGSSIISSTSISTSSSVILSCGSSLSTSHPSSPSSVTTPSASNPMSVTLHRPTGTLLPSTTILSLPHRQPSQTTIPVITATHFTTIHRSSKRRYNSYSPTSSVEPGVLSTNNPKGPTGFALNTAAIVGVSIAATASIIIAVIAIFFACKRYKGRRAFGVSSHGALHFTPWHPPLAGDDDAQYYTDRYGGLVAGSFRQHIGSHSNTNEMATVGTDQSNAERSLSHEASSSESGLSHLHNVSFGRQSLSIYNQAVDAAFPFPGIVNATSVHPPPMSLSGVPDGMPDTYAQQQREASTSAPSLHAGSSSQGHFAASTSSGHGLMAAMALSLPNQGPSRFKSFIGRLRTDRGSLPDIVLHGSSSKSSSCESVSSYKKNMPPPLLGISSPSHSKRPSLEPIQSSDLWAPATLPPLPSPTATENLRMLEDLLTPHLGTRVASSEHSSSASLRDHVDYSRPISGLVRNRVHSTMTFQTEDTATIVDGKLTSTIQ</sequence>
<feature type="region of interest" description="Disordered" evidence="1">
    <location>
        <begin position="295"/>
        <end position="336"/>
    </location>
</feature>
<feature type="region of interest" description="Disordered" evidence="1">
    <location>
        <begin position="44"/>
        <end position="73"/>
    </location>
</feature>